<keyword evidence="2" id="KW-1185">Reference proteome</keyword>
<evidence type="ECO:0000313" key="1">
    <source>
        <dbReference type="EMBL" id="KAJ7214886.1"/>
    </source>
</evidence>
<evidence type="ECO:0000313" key="2">
    <source>
        <dbReference type="Proteomes" id="UP001219525"/>
    </source>
</evidence>
<gene>
    <name evidence="1" type="ORF">GGX14DRAFT_392152</name>
</gene>
<name>A0AAD6YFV6_9AGAR</name>
<reference evidence="1" key="1">
    <citation type="submission" date="2023-03" db="EMBL/GenBank/DDBJ databases">
        <title>Massive genome expansion in bonnet fungi (Mycena s.s.) driven by repeated elements and novel gene families across ecological guilds.</title>
        <authorList>
            <consortium name="Lawrence Berkeley National Laboratory"/>
            <person name="Harder C.B."/>
            <person name="Miyauchi S."/>
            <person name="Viragh M."/>
            <person name="Kuo A."/>
            <person name="Thoen E."/>
            <person name="Andreopoulos B."/>
            <person name="Lu D."/>
            <person name="Skrede I."/>
            <person name="Drula E."/>
            <person name="Henrissat B."/>
            <person name="Morin E."/>
            <person name="Kohler A."/>
            <person name="Barry K."/>
            <person name="LaButti K."/>
            <person name="Morin E."/>
            <person name="Salamov A."/>
            <person name="Lipzen A."/>
            <person name="Mereny Z."/>
            <person name="Hegedus B."/>
            <person name="Baldrian P."/>
            <person name="Stursova M."/>
            <person name="Weitz H."/>
            <person name="Taylor A."/>
            <person name="Grigoriev I.V."/>
            <person name="Nagy L.G."/>
            <person name="Martin F."/>
            <person name="Kauserud H."/>
        </authorList>
    </citation>
    <scope>NUCLEOTIDE SEQUENCE</scope>
    <source>
        <strain evidence="1">9144</strain>
    </source>
</reference>
<dbReference type="Proteomes" id="UP001219525">
    <property type="component" value="Unassembled WGS sequence"/>
</dbReference>
<proteinExistence type="predicted"/>
<sequence length="140" mass="14997">MAVLDVADALLGAGRPGKLPISYGKRHPGLLAKFRKETHQYSRTWNHCSSQGKNTGTTIDAYCAALQAQCEANGSSPSWRMFSSWLAILASRKSKNLGLGTIDCLCGFGTPNPPKISGFEGLGSQFFLTYLIGSFPGPVQ</sequence>
<comment type="caution">
    <text evidence="1">The sequence shown here is derived from an EMBL/GenBank/DDBJ whole genome shotgun (WGS) entry which is preliminary data.</text>
</comment>
<dbReference type="EMBL" id="JARJCW010000018">
    <property type="protein sequence ID" value="KAJ7214886.1"/>
    <property type="molecule type" value="Genomic_DNA"/>
</dbReference>
<protein>
    <submittedName>
        <fullName evidence="1">Uncharacterized protein</fullName>
    </submittedName>
</protein>
<dbReference type="AlphaFoldDB" id="A0AAD6YFV6"/>
<accession>A0AAD6YFV6</accession>
<organism evidence="1 2">
    <name type="scientific">Mycena pura</name>
    <dbReference type="NCBI Taxonomy" id="153505"/>
    <lineage>
        <taxon>Eukaryota</taxon>
        <taxon>Fungi</taxon>
        <taxon>Dikarya</taxon>
        <taxon>Basidiomycota</taxon>
        <taxon>Agaricomycotina</taxon>
        <taxon>Agaricomycetes</taxon>
        <taxon>Agaricomycetidae</taxon>
        <taxon>Agaricales</taxon>
        <taxon>Marasmiineae</taxon>
        <taxon>Mycenaceae</taxon>
        <taxon>Mycena</taxon>
    </lineage>
</organism>